<dbReference type="GeneID" id="94300742"/>
<dbReference type="RefSeq" id="XP_067761212.1">
    <property type="nucleotide sequence ID" value="XM_067910525.1"/>
</dbReference>
<keyword evidence="1" id="KW-1133">Transmembrane helix</keyword>
<proteinExistence type="predicted"/>
<feature type="transmembrane region" description="Helical" evidence="1">
    <location>
        <begin position="50"/>
        <end position="74"/>
    </location>
</feature>
<keyword evidence="1 2" id="KW-0812">Transmembrane</keyword>
<dbReference type="EMBL" id="AUWU02000007">
    <property type="protein sequence ID" value="KAH0570439.1"/>
    <property type="molecule type" value="Genomic_DNA"/>
</dbReference>
<comment type="caution">
    <text evidence="2">The sequence shown here is derived from an EMBL/GenBank/DDBJ whole genome shotgun (WGS) entry which is preliminary data.</text>
</comment>
<evidence type="ECO:0000256" key="1">
    <source>
        <dbReference type="SAM" id="Phobius"/>
    </source>
</evidence>
<keyword evidence="1" id="KW-0472">Membrane</keyword>
<accession>A0A9P8RV70</accession>
<name>A0A9P8RV70_9EUKA</name>
<dbReference type="Proteomes" id="UP000018208">
    <property type="component" value="Unassembled WGS sequence"/>
</dbReference>
<dbReference type="AlphaFoldDB" id="A0A9P8RV70"/>
<protein>
    <submittedName>
        <fullName evidence="2">Transmembrane domain-containing protein</fullName>
    </submittedName>
</protein>
<dbReference type="OrthoDB" id="10251378at2759"/>
<keyword evidence="3" id="KW-1185">Reference proteome</keyword>
<dbReference type="KEGG" id="ssao:94300742"/>
<feature type="transmembrane region" description="Helical" evidence="1">
    <location>
        <begin position="21"/>
        <end position="44"/>
    </location>
</feature>
<organism evidence="2 3">
    <name type="scientific">Spironucleus salmonicida</name>
    <dbReference type="NCBI Taxonomy" id="348837"/>
    <lineage>
        <taxon>Eukaryota</taxon>
        <taxon>Metamonada</taxon>
        <taxon>Diplomonadida</taxon>
        <taxon>Hexamitidae</taxon>
        <taxon>Hexamitinae</taxon>
        <taxon>Spironucleus</taxon>
    </lineage>
</organism>
<gene>
    <name evidence="2" type="ORF">SS50377_26719</name>
</gene>
<sequence>MSDQFFLGNFFFNQTHITSGVTILLLLLSLFPSMFQVSSLLLLIPGQGFSYRVFTALFTCNHPDTLMLSVFMLYLGRAFEFHRGLLATLALLVVSIFTAVGISFVSYFGGEFVVQYTMIVPAAFASAALFHTESTWSGAYKLQEKTGLVVLLILALTNRFQLQGAVFVALGILVGGIVGCLGRVIK</sequence>
<evidence type="ECO:0000313" key="2">
    <source>
        <dbReference type="EMBL" id="KAH0570439.1"/>
    </source>
</evidence>
<feature type="transmembrane region" description="Helical" evidence="1">
    <location>
        <begin position="166"/>
        <end position="185"/>
    </location>
</feature>
<evidence type="ECO:0000313" key="3">
    <source>
        <dbReference type="Proteomes" id="UP000018208"/>
    </source>
</evidence>
<feature type="transmembrane region" description="Helical" evidence="1">
    <location>
        <begin position="113"/>
        <end position="130"/>
    </location>
</feature>
<feature type="transmembrane region" description="Helical" evidence="1">
    <location>
        <begin position="86"/>
        <end position="107"/>
    </location>
</feature>
<reference evidence="2 3" key="1">
    <citation type="journal article" date="2014" name="PLoS Genet.">
        <title>The Genome of Spironucleus salmonicida Highlights a Fish Pathogen Adapted to Fluctuating Environments.</title>
        <authorList>
            <person name="Xu F."/>
            <person name="Jerlstrom-Hultqvist J."/>
            <person name="Einarsson E."/>
            <person name="Astvaldsson A."/>
            <person name="Svard S.G."/>
            <person name="Andersson J.O."/>
        </authorList>
    </citation>
    <scope>NUCLEOTIDE SEQUENCE [LARGE SCALE GENOMIC DNA]</scope>
    <source>
        <strain evidence="2 3">ATCC 50377</strain>
    </source>
</reference>